<keyword evidence="2" id="KW-1133">Transmembrane helix</keyword>
<feature type="transmembrane region" description="Helical" evidence="2">
    <location>
        <begin position="36"/>
        <end position="53"/>
    </location>
</feature>
<protein>
    <submittedName>
        <fullName evidence="3">Uncharacterized protein</fullName>
    </submittedName>
</protein>
<dbReference type="Proteomes" id="UP000732377">
    <property type="component" value="Unassembled WGS sequence"/>
</dbReference>
<evidence type="ECO:0000256" key="1">
    <source>
        <dbReference type="SAM" id="MobiDB-lite"/>
    </source>
</evidence>
<dbReference type="EMBL" id="PIUK01000273">
    <property type="protein sequence ID" value="MBY6277892.1"/>
    <property type="molecule type" value="Genomic_DNA"/>
</dbReference>
<sequence>MGGFLALVGFAAIVVGIISVIRPIQRLGIRSRGVGALVLVGGIILFGLGGAFLPDPEPADAPPGQTAAADPSPTPEPTSASEPEPAPAPAVEPAPAPEEQELTEGVVRQLAGMDDITQVEILGEDGQRIVHVYYPLGTIWDEDHGVERAADKALDVFEGLFTHPEVAEVVTYAQGEFVDQYGNESTETAVRITWSRETAEKVNWENFRRMAASEPERVYNLADSYAFHPGFYNGIQNKRGLSMFGSK</sequence>
<dbReference type="RefSeq" id="WP_273381294.1">
    <property type="nucleotide sequence ID" value="NZ_PIUK01000273.1"/>
</dbReference>
<organism evidence="3 4">
    <name type="scientific">Symbiobacterium thermophilum</name>
    <dbReference type="NCBI Taxonomy" id="2734"/>
    <lineage>
        <taxon>Bacteria</taxon>
        <taxon>Bacillati</taxon>
        <taxon>Bacillota</taxon>
        <taxon>Clostridia</taxon>
        <taxon>Eubacteriales</taxon>
        <taxon>Symbiobacteriaceae</taxon>
        <taxon>Symbiobacterium</taxon>
    </lineage>
</organism>
<evidence type="ECO:0000313" key="4">
    <source>
        <dbReference type="Proteomes" id="UP000732377"/>
    </source>
</evidence>
<keyword evidence="2" id="KW-0472">Membrane</keyword>
<dbReference type="AlphaFoldDB" id="A0A953I3U3"/>
<feature type="compositionally biased region" description="Low complexity" evidence="1">
    <location>
        <begin position="66"/>
        <end position="83"/>
    </location>
</feature>
<keyword evidence="2" id="KW-0812">Transmembrane</keyword>
<feature type="transmembrane region" description="Helical" evidence="2">
    <location>
        <begin position="6"/>
        <end position="24"/>
    </location>
</feature>
<gene>
    <name evidence="3" type="ORF">CWE10_17195</name>
</gene>
<evidence type="ECO:0000256" key="2">
    <source>
        <dbReference type="SAM" id="Phobius"/>
    </source>
</evidence>
<accession>A0A953I3U3</accession>
<name>A0A953I3U3_SYMTR</name>
<proteinExistence type="predicted"/>
<comment type="caution">
    <text evidence="3">The sequence shown here is derived from an EMBL/GenBank/DDBJ whole genome shotgun (WGS) entry which is preliminary data.</text>
</comment>
<reference evidence="3" key="1">
    <citation type="submission" date="2017-11" db="EMBL/GenBank/DDBJ databases">
        <title>Three new genomes from thermophilic consortium.</title>
        <authorList>
            <person name="Quaggio R."/>
            <person name="Amgarten D."/>
            <person name="Setubal J.C."/>
        </authorList>
    </citation>
    <scope>NUCLEOTIDE SEQUENCE</scope>
    <source>
        <strain evidence="3">ZCTH01-B2</strain>
    </source>
</reference>
<evidence type="ECO:0000313" key="3">
    <source>
        <dbReference type="EMBL" id="MBY6277892.1"/>
    </source>
</evidence>
<feature type="region of interest" description="Disordered" evidence="1">
    <location>
        <begin position="56"/>
        <end position="102"/>
    </location>
</feature>
<feature type="compositionally biased region" description="Pro residues" evidence="1">
    <location>
        <begin position="84"/>
        <end position="96"/>
    </location>
</feature>